<feature type="compositionally biased region" description="Low complexity" evidence="6">
    <location>
        <begin position="247"/>
        <end position="256"/>
    </location>
</feature>
<feature type="compositionally biased region" description="Low complexity" evidence="6">
    <location>
        <begin position="72"/>
        <end position="92"/>
    </location>
</feature>
<dbReference type="PANTHER" id="PTHR23301:SF106">
    <property type="entry name" value="CHITIN-BINDING TYPE-2 DOMAIN-CONTAINING PROTEIN-RELATED"/>
    <property type="match status" value="1"/>
</dbReference>
<evidence type="ECO:0000256" key="5">
    <source>
        <dbReference type="ARBA" id="ARBA00023180"/>
    </source>
</evidence>
<evidence type="ECO:0000256" key="1">
    <source>
        <dbReference type="ARBA" id="ARBA00022669"/>
    </source>
</evidence>
<dbReference type="STRING" id="7167.A0A182FBF6"/>
<evidence type="ECO:0000313" key="9">
    <source>
        <dbReference type="Proteomes" id="UP000069272"/>
    </source>
</evidence>
<dbReference type="PROSITE" id="PS50940">
    <property type="entry name" value="CHIT_BIND_II"/>
    <property type="match status" value="2"/>
</dbReference>
<feature type="domain" description="Chitin-binding type-2" evidence="7">
    <location>
        <begin position="12"/>
        <end position="71"/>
    </location>
</feature>
<feature type="domain" description="Chitin-binding type-2" evidence="7">
    <location>
        <begin position="135"/>
        <end position="191"/>
    </location>
</feature>
<keyword evidence="4" id="KW-1015">Disulfide bond</keyword>
<feature type="compositionally biased region" description="Polar residues" evidence="6">
    <location>
        <begin position="1"/>
        <end position="10"/>
    </location>
</feature>
<evidence type="ECO:0000256" key="3">
    <source>
        <dbReference type="ARBA" id="ARBA00022737"/>
    </source>
</evidence>
<evidence type="ECO:0000259" key="7">
    <source>
        <dbReference type="PROSITE" id="PS50940"/>
    </source>
</evidence>
<dbReference type="SMART" id="SM00494">
    <property type="entry name" value="ChtBD2"/>
    <property type="match status" value="2"/>
</dbReference>
<feature type="compositionally biased region" description="Low complexity" evidence="6">
    <location>
        <begin position="197"/>
        <end position="230"/>
    </location>
</feature>
<dbReference type="Pfam" id="PF01607">
    <property type="entry name" value="CBM_14"/>
    <property type="match status" value="2"/>
</dbReference>
<feature type="compositionally biased region" description="Low complexity" evidence="6">
    <location>
        <begin position="100"/>
        <end position="126"/>
    </location>
</feature>
<reference evidence="8 9" key="1">
    <citation type="journal article" date="2017" name="G3 (Bethesda)">
        <title>The Physical Genome Mapping of Anopheles albimanus Corrected Scaffold Misassemblies and Identified Interarm Rearrangements in Genus Anopheles.</title>
        <authorList>
            <person name="Artemov G.N."/>
            <person name="Peery A.N."/>
            <person name="Jiang X."/>
            <person name="Tu Z."/>
            <person name="Stegniy V.N."/>
            <person name="Sharakhova M.V."/>
            <person name="Sharakhov I.V."/>
        </authorList>
    </citation>
    <scope>NUCLEOTIDE SEQUENCE [LARGE SCALE GENOMIC DNA]</scope>
    <source>
        <strain evidence="8 9">ALBI9_A</strain>
    </source>
</reference>
<feature type="region of interest" description="Disordered" evidence="6">
    <location>
        <begin position="67"/>
        <end position="132"/>
    </location>
</feature>
<dbReference type="InterPro" id="IPR002557">
    <property type="entry name" value="Chitin-bd_dom"/>
</dbReference>
<dbReference type="VEuPathDB" id="VectorBase:AALB003839"/>
<evidence type="ECO:0000313" key="8">
    <source>
        <dbReference type="EnsemblMetazoa" id="AALB003839-PA"/>
    </source>
</evidence>
<dbReference type="GO" id="GO:0005576">
    <property type="term" value="C:extracellular region"/>
    <property type="evidence" value="ECO:0007669"/>
    <property type="project" value="InterPro"/>
</dbReference>
<keyword evidence="3" id="KW-0677">Repeat</keyword>
<dbReference type="PANTHER" id="PTHR23301">
    <property type="entry name" value="CHITIN BINDING PERITROPHIN-A"/>
    <property type="match status" value="1"/>
</dbReference>
<proteinExistence type="predicted"/>
<dbReference type="Proteomes" id="UP000069272">
    <property type="component" value="Chromosome 3R"/>
</dbReference>
<accession>A0A182FBF6</accession>
<feature type="region of interest" description="Disordered" evidence="6">
    <location>
        <begin position="1"/>
        <end position="29"/>
    </location>
</feature>
<feature type="region of interest" description="Disordered" evidence="6">
    <location>
        <begin position="185"/>
        <end position="262"/>
    </location>
</feature>
<dbReference type="AlphaFoldDB" id="A0A182FBF6"/>
<keyword evidence="9" id="KW-1185">Reference proteome</keyword>
<dbReference type="VEuPathDB" id="VectorBase:AALB20_035781"/>
<dbReference type="EnsemblMetazoa" id="AALB003839-RA">
    <property type="protein sequence ID" value="AALB003839-PA"/>
    <property type="gene ID" value="AALB003839"/>
</dbReference>
<feature type="compositionally biased region" description="Polar residues" evidence="6">
    <location>
        <begin position="185"/>
        <end position="194"/>
    </location>
</feature>
<dbReference type="InterPro" id="IPR036508">
    <property type="entry name" value="Chitin-bd_dom_sf"/>
</dbReference>
<keyword evidence="5" id="KW-0325">Glycoprotein</keyword>
<protein>
    <recommendedName>
        <fullName evidence="7">Chitin-binding type-2 domain-containing protein</fullName>
    </recommendedName>
</protein>
<name>A0A182FBF6_ANOAL</name>
<evidence type="ECO:0000256" key="2">
    <source>
        <dbReference type="ARBA" id="ARBA00022729"/>
    </source>
</evidence>
<evidence type="ECO:0000256" key="6">
    <source>
        <dbReference type="SAM" id="MobiDB-lite"/>
    </source>
</evidence>
<dbReference type="InterPro" id="IPR051940">
    <property type="entry name" value="Chitin_bind-dev_reg"/>
</dbReference>
<dbReference type="SUPFAM" id="SSF57625">
    <property type="entry name" value="Invertebrate chitin-binding proteins"/>
    <property type="match status" value="2"/>
</dbReference>
<keyword evidence="2" id="KW-0732">Signal</keyword>
<dbReference type="Gene3D" id="2.170.140.10">
    <property type="entry name" value="Chitin binding domain"/>
    <property type="match status" value="2"/>
</dbReference>
<feature type="compositionally biased region" description="Polar residues" evidence="6">
    <location>
        <begin position="294"/>
        <end position="303"/>
    </location>
</feature>
<reference evidence="8" key="2">
    <citation type="submission" date="2022-08" db="UniProtKB">
        <authorList>
            <consortium name="EnsemblMetazoa"/>
        </authorList>
    </citation>
    <scope>IDENTIFICATION</scope>
    <source>
        <strain evidence="8">STECLA/ALBI9_A</strain>
    </source>
</reference>
<sequence>MQQSSTQQAVDSGELGERTIPPAPLIPHPETCQKYISCYKSKAKEENCKKGYAYSSKLHLCVKQKGESCGANPEVTEPTVEPPTGSTSSSTESESDESSETGNTSGESNEAGNGNNSGESNETGTNPEEPAGKYDYVCENVLLGTKPHPETCQKYISCYKSKAKEENCKKGYAYSSKLHLCVKQKGNSCDSQGPGSEPTTVTTELVTEPETQTQPQTEAPTTTVTTTEITTEVETESEPQPEPTPPSSGGDPMSPSCEGDFTGYLAIEGDCVHVPRSAGAERLQTDPGTGYISRKSSQVTSIPHPTEGEQQRLSCKR</sequence>
<organism evidence="8 9">
    <name type="scientific">Anopheles albimanus</name>
    <name type="common">New world malaria mosquito</name>
    <dbReference type="NCBI Taxonomy" id="7167"/>
    <lineage>
        <taxon>Eukaryota</taxon>
        <taxon>Metazoa</taxon>
        <taxon>Ecdysozoa</taxon>
        <taxon>Arthropoda</taxon>
        <taxon>Hexapoda</taxon>
        <taxon>Insecta</taxon>
        <taxon>Pterygota</taxon>
        <taxon>Neoptera</taxon>
        <taxon>Endopterygota</taxon>
        <taxon>Diptera</taxon>
        <taxon>Nematocera</taxon>
        <taxon>Culicoidea</taxon>
        <taxon>Culicidae</taxon>
        <taxon>Anophelinae</taxon>
        <taxon>Anopheles</taxon>
    </lineage>
</organism>
<feature type="region of interest" description="Disordered" evidence="6">
    <location>
        <begin position="278"/>
        <end position="317"/>
    </location>
</feature>
<keyword evidence="1" id="KW-0147">Chitin-binding</keyword>
<dbReference type="GO" id="GO:0008061">
    <property type="term" value="F:chitin binding"/>
    <property type="evidence" value="ECO:0007669"/>
    <property type="project" value="UniProtKB-KW"/>
</dbReference>
<evidence type="ECO:0000256" key="4">
    <source>
        <dbReference type="ARBA" id="ARBA00023157"/>
    </source>
</evidence>